<keyword evidence="2" id="KW-0805">Transcription regulation</keyword>
<feature type="domain" description="HTH deoR-type" evidence="4">
    <location>
        <begin position="3"/>
        <end position="58"/>
    </location>
</feature>
<keyword evidence="1" id="KW-0678">Repressor</keyword>
<dbReference type="EMBL" id="VWNA01000001">
    <property type="protein sequence ID" value="MQT11157.1"/>
    <property type="molecule type" value="Genomic_DNA"/>
</dbReference>
<dbReference type="InterPro" id="IPR050313">
    <property type="entry name" value="Carb_Metab_HTH_regulators"/>
</dbReference>
<sequence>MLSSKRQSDILQAVKANGSCSIAEIAEALGVTTETVRRNLKPLVERGLVTKFHGGVMLPEEVEEPPFQRRIAVNGDLKRKVAELAARRIADGDSILLDNGTTTTFIADALADHANLTIVTNSAEIATRLVRRNGNRVFLAGGELHADDAAVFGPAALDFIRQFRVRYALISVAGITAAGDLMDFHLFEAEFTRVAMAQAQERWVIADHTKFGRVAPVRVGGLSDIDLLISDAPPPPDLAEAIAGSGARLVTP</sequence>
<dbReference type="SUPFAM" id="SSF100950">
    <property type="entry name" value="NagB/RpiA/CoA transferase-like"/>
    <property type="match status" value="1"/>
</dbReference>
<keyword evidence="3" id="KW-0804">Transcription</keyword>
<reference evidence="5 6" key="1">
    <citation type="submission" date="2019-09" db="EMBL/GenBank/DDBJ databases">
        <title>Segnochrobactrum spirostomi gen. nov., sp. nov., isolated from the ciliate Spirostomum cf. yagiui and description of a novel family, Segnochrobactraceae fam. nov. within the order Rhizobiales of the class Alphaproteobacteria.</title>
        <authorList>
            <person name="Akter S."/>
            <person name="Shazib S.U.A."/>
            <person name="Shin M.K."/>
        </authorList>
    </citation>
    <scope>NUCLEOTIDE SEQUENCE [LARGE SCALE GENOMIC DNA]</scope>
    <source>
        <strain evidence="5 6">Sp-1</strain>
    </source>
</reference>
<keyword evidence="6" id="KW-1185">Reference proteome</keyword>
<dbReference type="PRINTS" id="PR00037">
    <property type="entry name" value="HTHLACR"/>
</dbReference>
<dbReference type="Gene3D" id="1.10.10.10">
    <property type="entry name" value="Winged helix-like DNA-binding domain superfamily/Winged helix DNA-binding domain"/>
    <property type="match status" value="1"/>
</dbReference>
<dbReference type="InterPro" id="IPR011991">
    <property type="entry name" value="ArsR-like_HTH"/>
</dbReference>
<proteinExistence type="predicted"/>
<dbReference type="InterPro" id="IPR037171">
    <property type="entry name" value="NagB/RpiA_transferase-like"/>
</dbReference>
<evidence type="ECO:0000313" key="6">
    <source>
        <dbReference type="Proteomes" id="UP000332515"/>
    </source>
</evidence>
<organism evidence="5 6">
    <name type="scientific">Segnochrobactrum spirostomi</name>
    <dbReference type="NCBI Taxonomy" id="2608987"/>
    <lineage>
        <taxon>Bacteria</taxon>
        <taxon>Pseudomonadati</taxon>
        <taxon>Pseudomonadota</taxon>
        <taxon>Alphaproteobacteria</taxon>
        <taxon>Hyphomicrobiales</taxon>
        <taxon>Segnochrobactraceae</taxon>
        <taxon>Segnochrobactrum</taxon>
    </lineage>
</organism>
<name>A0A6A7XYG2_9HYPH</name>
<evidence type="ECO:0000256" key="3">
    <source>
        <dbReference type="ARBA" id="ARBA00023163"/>
    </source>
</evidence>
<comment type="caution">
    <text evidence="5">The sequence shown here is derived from an EMBL/GenBank/DDBJ whole genome shotgun (WGS) entry which is preliminary data.</text>
</comment>
<dbReference type="SMART" id="SM00420">
    <property type="entry name" value="HTH_DEOR"/>
    <property type="match status" value="1"/>
</dbReference>
<dbReference type="CDD" id="cd00090">
    <property type="entry name" value="HTH_ARSR"/>
    <property type="match status" value="1"/>
</dbReference>
<evidence type="ECO:0000259" key="4">
    <source>
        <dbReference type="PROSITE" id="PS51000"/>
    </source>
</evidence>
<dbReference type="PANTHER" id="PTHR30363">
    <property type="entry name" value="HTH-TYPE TRANSCRIPTIONAL REGULATOR SRLR-RELATED"/>
    <property type="match status" value="1"/>
</dbReference>
<dbReference type="InterPro" id="IPR012318">
    <property type="entry name" value="HTH_CRP"/>
</dbReference>
<dbReference type="SMART" id="SM00419">
    <property type="entry name" value="HTH_CRP"/>
    <property type="match status" value="1"/>
</dbReference>
<dbReference type="AlphaFoldDB" id="A0A6A7XYG2"/>
<dbReference type="InterPro" id="IPR036388">
    <property type="entry name" value="WH-like_DNA-bd_sf"/>
</dbReference>
<dbReference type="InterPro" id="IPR014036">
    <property type="entry name" value="DeoR-like_C"/>
</dbReference>
<dbReference type="GO" id="GO:0003677">
    <property type="term" value="F:DNA binding"/>
    <property type="evidence" value="ECO:0007669"/>
    <property type="project" value="InterPro"/>
</dbReference>
<dbReference type="GO" id="GO:0003700">
    <property type="term" value="F:DNA-binding transcription factor activity"/>
    <property type="evidence" value="ECO:0007669"/>
    <property type="project" value="InterPro"/>
</dbReference>
<dbReference type="RefSeq" id="WP_153477508.1">
    <property type="nucleotide sequence ID" value="NZ_VWNA01000001.1"/>
</dbReference>
<dbReference type="PROSITE" id="PS51000">
    <property type="entry name" value="HTH_DEOR_2"/>
    <property type="match status" value="1"/>
</dbReference>
<evidence type="ECO:0000313" key="5">
    <source>
        <dbReference type="EMBL" id="MQT11157.1"/>
    </source>
</evidence>
<dbReference type="InterPro" id="IPR001034">
    <property type="entry name" value="DeoR_HTH"/>
</dbReference>
<dbReference type="Gene3D" id="3.40.50.1360">
    <property type="match status" value="1"/>
</dbReference>
<dbReference type="InterPro" id="IPR036390">
    <property type="entry name" value="WH_DNA-bd_sf"/>
</dbReference>
<gene>
    <name evidence="5" type="ORF">F0357_00380</name>
</gene>
<dbReference type="SUPFAM" id="SSF46785">
    <property type="entry name" value="Winged helix' DNA-binding domain"/>
    <property type="match status" value="1"/>
</dbReference>
<dbReference type="Pfam" id="PF08220">
    <property type="entry name" value="HTH_DeoR"/>
    <property type="match status" value="1"/>
</dbReference>
<dbReference type="SMART" id="SM01134">
    <property type="entry name" value="DeoRC"/>
    <property type="match status" value="1"/>
</dbReference>
<dbReference type="Proteomes" id="UP000332515">
    <property type="component" value="Unassembled WGS sequence"/>
</dbReference>
<accession>A0A6A7XYG2</accession>
<evidence type="ECO:0000256" key="1">
    <source>
        <dbReference type="ARBA" id="ARBA00022491"/>
    </source>
</evidence>
<dbReference type="PANTHER" id="PTHR30363:SF4">
    <property type="entry name" value="GLYCEROL-3-PHOSPHATE REGULON REPRESSOR"/>
    <property type="match status" value="1"/>
</dbReference>
<dbReference type="Pfam" id="PF00455">
    <property type="entry name" value="DeoRC"/>
    <property type="match status" value="1"/>
</dbReference>
<protein>
    <submittedName>
        <fullName evidence="5">DeoR/GlpR transcriptional regulator</fullName>
    </submittedName>
</protein>
<evidence type="ECO:0000256" key="2">
    <source>
        <dbReference type="ARBA" id="ARBA00023015"/>
    </source>
</evidence>